<proteinExistence type="predicted"/>
<accession>A0A0E9U8D3</accession>
<dbReference type="AlphaFoldDB" id="A0A0E9U8D3"/>
<reference evidence="1" key="1">
    <citation type="submission" date="2014-11" db="EMBL/GenBank/DDBJ databases">
        <authorList>
            <person name="Amaro Gonzalez C."/>
        </authorList>
    </citation>
    <scope>NUCLEOTIDE SEQUENCE</scope>
</reference>
<sequence>MTEVTHCSHRLKHRNYIPQVLP</sequence>
<organism evidence="1">
    <name type="scientific">Anguilla anguilla</name>
    <name type="common">European freshwater eel</name>
    <name type="synonym">Muraena anguilla</name>
    <dbReference type="NCBI Taxonomy" id="7936"/>
    <lineage>
        <taxon>Eukaryota</taxon>
        <taxon>Metazoa</taxon>
        <taxon>Chordata</taxon>
        <taxon>Craniata</taxon>
        <taxon>Vertebrata</taxon>
        <taxon>Euteleostomi</taxon>
        <taxon>Actinopterygii</taxon>
        <taxon>Neopterygii</taxon>
        <taxon>Teleostei</taxon>
        <taxon>Anguilliformes</taxon>
        <taxon>Anguillidae</taxon>
        <taxon>Anguilla</taxon>
    </lineage>
</organism>
<dbReference type="EMBL" id="GBXM01046595">
    <property type="protein sequence ID" value="JAH61982.1"/>
    <property type="molecule type" value="Transcribed_RNA"/>
</dbReference>
<name>A0A0E9U8D3_ANGAN</name>
<evidence type="ECO:0000313" key="1">
    <source>
        <dbReference type="EMBL" id="JAH61982.1"/>
    </source>
</evidence>
<reference evidence="1" key="2">
    <citation type="journal article" date="2015" name="Fish Shellfish Immunol.">
        <title>Early steps in the European eel (Anguilla anguilla)-Vibrio vulnificus interaction in the gills: Role of the RtxA13 toxin.</title>
        <authorList>
            <person name="Callol A."/>
            <person name="Pajuelo D."/>
            <person name="Ebbesson L."/>
            <person name="Teles M."/>
            <person name="MacKenzie S."/>
            <person name="Amaro C."/>
        </authorList>
    </citation>
    <scope>NUCLEOTIDE SEQUENCE</scope>
</reference>
<protein>
    <submittedName>
        <fullName evidence="1">Uncharacterized protein</fullName>
    </submittedName>
</protein>